<feature type="compositionally biased region" description="Low complexity" evidence="1">
    <location>
        <begin position="212"/>
        <end position="240"/>
    </location>
</feature>
<organism evidence="3 4">
    <name type="scientific">Symbiodinium pilosum</name>
    <name type="common">Dinoflagellate</name>
    <dbReference type="NCBI Taxonomy" id="2952"/>
    <lineage>
        <taxon>Eukaryota</taxon>
        <taxon>Sar</taxon>
        <taxon>Alveolata</taxon>
        <taxon>Dinophyceae</taxon>
        <taxon>Suessiales</taxon>
        <taxon>Symbiodiniaceae</taxon>
        <taxon>Symbiodinium</taxon>
    </lineage>
</organism>
<protein>
    <submittedName>
        <fullName evidence="3">AOR protein</fullName>
    </submittedName>
</protein>
<dbReference type="InterPro" id="IPR036291">
    <property type="entry name" value="NAD(P)-bd_dom_sf"/>
</dbReference>
<dbReference type="GO" id="GO:0016491">
    <property type="term" value="F:oxidoreductase activity"/>
    <property type="evidence" value="ECO:0007669"/>
    <property type="project" value="InterPro"/>
</dbReference>
<dbReference type="Proteomes" id="UP000649617">
    <property type="component" value="Unassembled WGS sequence"/>
</dbReference>
<dbReference type="SMART" id="SM00829">
    <property type="entry name" value="PKS_ER"/>
    <property type="match status" value="1"/>
</dbReference>
<dbReference type="Gene3D" id="3.90.180.10">
    <property type="entry name" value="Medium-chain alcohol dehydrogenases, catalytic domain"/>
    <property type="match status" value="1"/>
</dbReference>
<dbReference type="InterPro" id="IPR020843">
    <property type="entry name" value="ER"/>
</dbReference>
<evidence type="ECO:0000313" key="3">
    <source>
        <dbReference type="EMBL" id="CAE7237219.1"/>
    </source>
</evidence>
<dbReference type="InterPro" id="IPR013149">
    <property type="entry name" value="ADH-like_C"/>
</dbReference>
<dbReference type="Pfam" id="PF00107">
    <property type="entry name" value="ADH_zinc_N"/>
    <property type="match status" value="1"/>
</dbReference>
<dbReference type="EMBL" id="CAJNIZ010004914">
    <property type="protein sequence ID" value="CAE7237219.1"/>
    <property type="molecule type" value="Genomic_DNA"/>
</dbReference>
<evidence type="ECO:0000256" key="1">
    <source>
        <dbReference type="SAM" id="MobiDB-lite"/>
    </source>
</evidence>
<dbReference type="SUPFAM" id="SSF51735">
    <property type="entry name" value="NAD(P)-binding Rossmann-fold domains"/>
    <property type="match status" value="1"/>
</dbReference>
<reference evidence="3" key="1">
    <citation type="submission" date="2021-02" db="EMBL/GenBank/DDBJ databases">
        <authorList>
            <person name="Dougan E. K."/>
            <person name="Rhodes N."/>
            <person name="Thang M."/>
            <person name="Chan C."/>
        </authorList>
    </citation>
    <scope>NUCLEOTIDE SEQUENCE</scope>
</reference>
<comment type="caution">
    <text evidence="3">The sequence shown here is derived from an EMBL/GenBank/DDBJ whole genome shotgun (WGS) entry which is preliminary data.</text>
</comment>
<dbReference type="InterPro" id="IPR050700">
    <property type="entry name" value="YIM1/Zinc_Alcohol_DH_Fams"/>
</dbReference>
<evidence type="ECO:0000313" key="4">
    <source>
        <dbReference type="Proteomes" id="UP000649617"/>
    </source>
</evidence>
<dbReference type="InterPro" id="IPR011032">
    <property type="entry name" value="GroES-like_sf"/>
</dbReference>
<keyword evidence="4" id="KW-1185">Reference proteome</keyword>
<evidence type="ECO:0000259" key="2">
    <source>
        <dbReference type="SMART" id="SM00829"/>
    </source>
</evidence>
<dbReference type="AlphaFoldDB" id="A0A812L1A6"/>
<accession>A0A812L1A6</accession>
<dbReference type="PANTHER" id="PTHR11695">
    <property type="entry name" value="ALCOHOL DEHYDROGENASE RELATED"/>
    <property type="match status" value="1"/>
</dbReference>
<feature type="non-terminal residue" evidence="3">
    <location>
        <position position="410"/>
    </location>
</feature>
<dbReference type="PANTHER" id="PTHR11695:SF294">
    <property type="entry name" value="RETICULON-4-INTERACTING PROTEIN 1, MITOCHONDRIAL"/>
    <property type="match status" value="1"/>
</dbReference>
<feature type="domain" description="Enoyl reductase (ER)" evidence="2">
    <location>
        <begin position="1"/>
        <end position="290"/>
    </location>
</feature>
<proteinExistence type="predicted"/>
<gene>
    <name evidence="3" type="primary">AOR</name>
    <name evidence="3" type="ORF">SPIL2461_LOCUS3909</name>
</gene>
<dbReference type="SUPFAM" id="SSF50129">
    <property type="entry name" value="GroES-like"/>
    <property type="match status" value="1"/>
</dbReference>
<sequence length="410" mass="44774">VLAVQPECKRLAVGDRVWADIGANVHFRGGKGKENGAYAPIAVALESQLGRMPNFSFQEAASLPKVALTSYKALKWYGGAAWKSNTTVLILGGSGGCGTTGIQLAKAWGATTIITTSSVENADYVRALGADRFIDYRSQNWWEVLSSGSIDVIYDTVGQAETGDRAMKILREGGYYVTITGALPSVPRTDVKASMLLDGDWRRHAEKRRRSSPAPSRAPSHKTGSLPASPSSAHPPGKSKPQVEPIDVEADEIDDGVSACEAIEPVAPEMDMADAVQKVLEGLRGEAFLIARDIGLERLCRNDGLEHLIEMVKQHAFPLRSQEASELFRQGQLRTGPLFRQSGEGMLSYVNRRKRWWTTLQELDPEVRLSEAMRANLLVEFSGLSRPKQLMVKTAASSETVAEYARVLVY</sequence>
<dbReference type="OrthoDB" id="415884at2759"/>
<name>A0A812L1A6_SYMPI</name>
<feature type="region of interest" description="Disordered" evidence="1">
    <location>
        <begin position="202"/>
        <end position="243"/>
    </location>
</feature>
<dbReference type="Gene3D" id="3.40.50.720">
    <property type="entry name" value="NAD(P)-binding Rossmann-like Domain"/>
    <property type="match status" value="1"/>
</dbReference>